<dbReference type="Pfam" id="PF20424">
    <property type="entry name" value="PilZN3"/>
    <property type="match status" value="1"/>
</dbReference>
<accession>A0A826GQB2</accession>
<evidence type="ECO:0000313" key="3">
    <source>
        <dbReference type="Proteomes" id="UP000006166"/>
    </source>
</evidence>
<name>A0A826GQB2_9SPIR</name>
<organism evidence="2 3">
    <name type="scientific">Borreliella finlandensis</name>
    <dbReference type="NCBI Taxonomy" id="498741"/>
    <lineage>
        <taxon>Bacteria</taxon>
        <taxon>Pseudomonadati</taxon>
        <taxon>Spirochaetota</taxon>
        <taxon>Spirochaetia</taxon>
        <taxon>Spirochaetales</taxon>
        <taxon>Borreliaceae</taxon>
        <taxon>Borreliella</taxon>
    </lineage>
</organism>
<comment type="caution">
    <text evidence="2">The sequence shown here is derived from an EMBL/GenBank/DDBJ whole genome shotgun (WGS) entry which is preliminary data.</text>
</comment>
<keyword evidence="2" id="KW-0614">Plasmid</keyword>
<gene>
    <name evidence="2" type="ORF">BSV1_M49</name>
</gene>
<dbReference type="AlphaFoldDB" id="A0A826GQB2"/>
<dbReference type="Proteomes" id="UP000006166">
    <property type="component" value="Unassembled WGS sequence"/>
</dbReference>
<evidence type="ECO:0000313" key="2">
    <source>
        <dbReference type="EMBL" id="EEH00289.1"/>
    </source>
</evidence>
<dbReference type="InterPro" id="IPR046853">
    <property type="entry name" value="PilZN3"/>
</dbReference>
<evidence type="ECO:0000259" key="1">
    <source>
        <dbReference type="Pfam" id="PF20424"/>
    </source>
</evidence>
<sequence>MISSKRLREYKDKYRDKEVKLSAEINSFLNISNVFNMTIDHSYSVFGMIYSISMDSIKIIFKENNILSVLAKNKNLCSI</sequence>
<feature type="domain" description="PilZN3" evidence="1">
    <location>
        <begin position="6"/>
        <end position="79"/>
    </location>
</feature>
<dbReference type="EMBL" id="ABJZ02000006">
    <property type="protein sequence ID" value="EEH00289.1"/>
    <property type="molecule type" value="Genomic_DNA"/>
</dbReference>
<keyword evidence="3" id="KW-1185">Reference proteome</keyword>
<protein>
    <recommendedName>
        <fullName evidence="1">PilZN3 domain-containing protein</fullName>
    </recommendedName>
</protein>
<geneLocation type="plasmid" evidence="2">
    <name>lp32-6</name>
</geneLocation>
<reference evidence="2 3" key="1">
    <citation type="journal article" date="2011" name="J. Bacteriol.">
        <title>Whole genome sequence of an unusual Borrelia burgdorferi sensu lato isolate.</title>
        <authorList>
            <person name="Casjens S.R."/>
            <person name="Fraser-Liggett C.M."/>
            <person name="Mongodin E.F."/>
            <person name="Qiu W.G."/>
            <person name="Dunn J.J."/>
            <person name="Luft B.J."/>
            <person name="Schutzer S.E."/>
        </authorList>
    </citation>
    <scope>NUCLEOTIDE SEQUENCE [LARGE SCALE GENOMIC DNA]</scope>
    <source>
        <strain evidence="2 3">SV1</strain>
    </source>
</reference>
<proteinExistence type="predicted"/>